<dbReference type="RefSeq" id="WP_111433423.1">
    <property type="nucleotide sequence ID" value="NZ_JACIGG010000005.1"/>
</dbReference>
<reference evidence="2 3" key="1">
    <citation type="submission" date="2017-07" db="EMBL/GenBank/DDBJ databases">
        <title>Draft Genome Sequences of Select Purple Nonsulfur Bacteria.</title>
        <authorList>
            <person name="Lasarre B."/>
            <person name="Mckinlay J.B."/>
        </authorList>
    </citation>
    <scope>NUCLEOTIDE SEQUENCE [LARGE SCALE GENOMIC DNA]</scope>
    <source>
        <strain evidence="2 3">DSM 11290</strain>
    </source>
</reference>
<feature type="transmembrane region" description="Helical" evidence="1">
    <location>
        <begin position="55"/>
        <end position="79"/>
    </location>
</feature>
<gene>
    <name evidence="2" type="ORF">CH339_06000</name>
</gene>
<evidence type="ECO:0000313" key="2">
    <source>
        <dbReference type="EMBL" id="RAI28675.1"/>
    </source>
</evidence>
<comment type="caution">
    <text evidence="2">The sequence shown here is derived from an EMBL/GenBank/DDBJ whole genome shotgun (WGS) entry which is preliminary data.</text>
</comment>
<protein>
    <submittedName>
        <fullName evidence="2">Uncharacterized protein</fullName>
    </submittedName>
</protein>
<dbReference type="OrthoDB" id="7679234at2"/>
<keyword evidence="1" id="KW-1133">Transmembrane helix</keyword>
<sequence length="80" mass="8539">MLFSLAGLVGALVGLGVGWLDWRMLSGILRARHVQKSMAMPKDEAGRAEKRLNGILAVIFVLCFVGIPLVGYWTGVAIAG</sequence>
<keyword evidence="3" id="KW-1185">Reference proteome</keyword>
<proteinExistence type="predicted"/>
<dbReference type="EMBL" id="NPEV01000008">
    <property type="protein sequence ID" value="RAI28675.1"/>
    <property type="molecule type" value="Genomic_DNA"/>
</dbReference>
<dbReference type="AlphaFoldDB" id="A0A327JSS1"/>
<organism evidence="2 3">
    <name type="scientific">Rhodobium orientis</name>
    <dbReference type="NCBI Taxonomy" id="34017"/>
    <lineage>
        <taxon>Bacteria</taxon>
        <taxon>Pseudomonadati</taxon>
        <taxon>Pseudomonadota</taxon>
        <taxon>Alphaproteobacteria</taxon>
        <taxon>Hyphomicrobiales</taxon>
        <taxon>Rhodobiaceae</taxon>
        <taxon>Rhodobium</taxon>
    </lineage>
</organism>
<name>A0A327JSS1_9HYPH</name>
<dbReference type="Proteomes" id="UP000249299">
    <property type="component" value="Unassembled WGS sequence"/>
</dbReference>
<keyword evidence="1" id="KW-0812">Transmembrane</keyword>
<keyword evidence="1" id="KW-0472">Membrane</keyword>
<accession>A0A327JSS1</accession>
<evidence type="ECO:0000313" key="3">
    <source>
        <dbReference type="Proteomes" id="UP000249299"/>
    </source>
</evidence>
<evidence type="ECO:0000256" key="1">
    <source>
        <dbReference type="SAM" id="Phobius"/>
    </source>
</evidence>